<dbReference type="EMBL" id="JAEPRC010000353">
    <property type="protein sequence ID" value="KAG2199359.1"/>
    <property type="molecule type" value="Genomic_DNA"/>
</dbReference>
<evidence type="ECO:0000256" key="14">
    <source>
        <dbReference type="ARBA" id="ARBA00049001"/>
    </source>
</evidence>
<evidence type="ECO:0000256" key="4">
    <source>
        <dbReference type="ARBA" id="ARBA00007064"/>
    </source>
</evidence>
<evidence type="ECO:0000256" key="6">
    <source>
        <dbReference type="ARBA" id="ARBA00022642"/>
    </source>
</evidence>
<dbReference type="PANTHER" id="PTHR12039:SF0">
    <property type="entry name" value="NICOTINAMIDE-NUCLEOTIDE ADENYLYLTRANSFERASE"/>
    <property type="match status" value="1"/>
</dbReference>
<dbReference type="InterPro" id="IPR045094">
    <property type="entry name" value="NMNAT_euk"/>
</dbReference>
<keyword evidence="5" id="KW-0597">Phosphoprotein</keyword>
<evidence type="ECO:0000256" key="5">
    <source>
        <dbReference type="ARBA" id="ARBA00022553"/>
    </source>
</evidence>
<accession>A0A8H7V2T9</accession>
<keyword evidence="9 15" id="KW-0547">Nucleotide-binding</keyword>
<feature type="domain" description="Cytidyltransferase-like" evidence="16">
    <location>
        <begin position="50"/>
        <end position="240"/>
    </location>
</feature>
<evidence type="ECO:0000313" key="18">
    <source>
        <dbReference type="Proteomes" id="UP000650833"/>
    </source>
</evidence>
<evidence type="ECO:0000259" key="16">
    <source>
        <dbReference type="Pfam" id="PF01467"/>
    </source>
</evidence>
<gene>
    <name evidence="17" type="ORF">INT46_010569</name>
</gene>
<dbReference type="PANTHER" id="PTHR12039">
    <property type="entry name" value="NICOTINAMIDE MONONUCLEOTIDE ADENYLYLTRANSFERASE"/>
    <property type="match status" value="1"/>
</dbReference>
<keyword evidence="10 15" id="KW-0067">ATP-binding</keyword>
<keyword evidence="18" id="KW-1185">Reference proteome</keyword>
<evidence type="ECO:0000256" key="10">
    <source>
        <dbReference type="ARBA" id="ARBA00022840"/>
    </source>
</evidence>
<dbReference type="InterPro" id="IPR005248">
    <property type="entry name" value="NadD/NMNAT"/>
</dbReference>
<keyword evidence="8 15" id="KW-0548">Nucleotidyltransferase</keyword>
<keyword evidence="12" id="KW-0539">Nucleus</keyword>
<name>A0A8H7V2T9_9FUNG</name>
<dbReference type="UniPathway" id="UPA00253">
    <property type="reaction ID" value="UER00332"/>
</dbReference>
<evidence type="ECO:0000256" key="15">
    <source>
        <dbReference type="RuleBase" id="RU362021"/>
    </source>
</evidence>
<dbReference type="NCBIfam" id="TIGR00482">
    <property type="entry name" value="nicotinate (nicotinamide) nucleotide adenylyltransferase"/>
    <property type="match status" value="1"/>
</dbReference>
<dbReference type="FunFam" id="3.40.50.620:FF:000074">
    <property type="entry name" value="Nicotinamide-nucleotide adenylyltransferase"/>
    <property type="match status" value="1"/>
</dbReference>
<evidence type="ECO:0000256" key="9">
    <source>
        <dbReference type="ARBA" id="ARBA00022741"/>
    </source>
</evidence>
<dbReference type="InterPro" id="IPR004821">
    <property type="entry name" value="Cyt_trans-like"/>
</dbReference>
<dbReference type="GO" id="GO:0005634">
    <property type="term" value="C:nucleus"/>
    <property type="evidence" value="ECO:0007669"/>
    <property type="project" value="UniProtKB-SubCell"/>
</dbReference>
<dbReference type="GO" id="GO:0005524">
    <property type="term" value="F:ATP binding"/>
    <property type="evidence" value="ECO:0007669"/>
    <property type="project" value="UniProtKB-KW"/>
</dbReference>
<evidence type="ECO:0000256" key="8">
    <source>
        <dbReference type="ARBA" id="ARBA00022695"/>
    </source>
</evidence>
<evidence type="ECO:0000256" key="7">
    <source>
        <dbReference type="ARBA" id="ARBA00022679"/>
    </source>
</evidence>
<dbReference type="Proteomes" id="UP000650833">
    <property type="component" value="Unassembled WGS sequence"/>
</dbReference>
<keyword evidence="11 15" id="KW-0520">NAD</keyword>
<protein>
    <recommendedName>
        <fullName evidence="15">Nicotinamide-nucleotide adenylyltransferase</fullName>
        <ecNumber evidence="15">2.7.7.1</ecNumber>
        <ecNumber evidence="15">2.7.7.18</ecNumber>
    </recommendedName>
</protein>
<dbReference type="OrthoDB" id="422187at2759"/>
<dbReference type="EC" id="2.7.7.18" evidence="15"/>
<evidence type="ECO:0000313" key="17">
    <source>
        <dbReference type="EMBL" id="KAG2199359.1"/>
    </source>
</evidence>
<comment type="caution">
    <text evidence="17">The sequence shown here is derived from an EMBL/GenBank/DDBJ whole genome shotgun (WGS) entry which is preliminary data.</text>
</comment>
<dbReference type="EC" id="2.7.7.1" evidence="15"/>
<evidence type="ECO:0000256" key="3">
    <source>
        <dbReference type="ARBA" id="ARBA00005019"/>
    </source>
</evidence>
<dbReference type="CDD" id="cd09286">
    <property type="entry name" value="NMNAT_Eukarya"/>
    <property type="match status" value="1"/>
</dbReference>
<comment type="catalytic activity">
    <reaction evidence="14 15">
        <text>beta-nicotinamide D-ribonucleotide + ATP + H(+) = diphosphate + NAD(+)</text>
        <dbReference type="Rhea" id="RHEA:21360"/>
        <dbReference type="ChEBI" id="CHEBI:14649"/>
        <dbReference type="ChEBI" id="CHEBI:15378"/>
        <dbReference type="ChEBI" id="CHEBI:30616"/>
        <dbReference type="ChEBI" id="CHEBI:33019"/>
        <dbReference type="ChEBI" id="CHEBI:57540"/>
        <dbReference type="EC" id="2.7.7.1"/>
    </reaction>
</comment>
<evidence type="ECO:0000256" key="2">
    <source>
        <dbReference type="ARBA" id="ARBA00004658"/>
    </source>
</evidence>
<dbReference type="GO" id="GO:0004515">
    <property type="term" value="F:nicotinate-nucleotide adenylyltransferase activity"/>
    <property type="evidence" value="ECO:0007669"/>
    <property type="project" value="UniProtKB-EC"/>
</dbReference>
<dbReference type="AlphaFoldDB" id="A0A8H7V2T9"/>
<comment type="subcellular location">
    <subcellularLocation>
        <location evidence="1">Nucleus</location>
    </subcellularLocation>
</comment>
<reference evidence="17" key="1">
    <citation type="submission" date="2020-12" db="EMBL/GenBank/DDBJ databases">
        <title>Metabolic potential, ecology and presence of endohyphal bacteria is reflected in genomic diversity of Mucoromycotina.</title>
        <authorList>
            <person name="Muszewska A."/>
            <person name="Okrasinska A."/>
            <person name="Steczkiewicz K."/>
            <person name="Drgas O."/>
            <person name="Orlowska M."/>
            <person name="Perlinska-Lenart U."/>
            <person name="Aleksandrzak-Piekarczyk T."/>
            <person name="Szatraj K."/>
            <person name="Zielenkiewicz U."/>
            <person name="Pilsyk S."/>
            <person name="Malc E."/>
            <person name="Mieczkowski P."/>
            <person name="Kruszewska J.S."/>
            <person name="Biernat P."/>
            <person name="Pawlowska J."/>
        </authorList>
    </citation>
    <scope>NUCLEOTIDE SEQUENCE</scope>
    <source>
        <strain evidence="17">CBS 226.32</strain>
    </source>
</reference>
<evidence type="ECO:0000256" key="1">
    <source>
        <dbReference type="ARBA" id="ARBA00004123"/>
    </source>
</evidence>
<comment type="pathway">
    <text evidence="3">Cofactor biosynthesis; NAD(+) biosynthesis; deamido-NAD(+) from nicotinate D-ribonucleotide: step 1/1.</text>
</comment>
<dbReference type="Pfam" id="PF01467">
    <property type="entry name" value="CTP_transf_like"/>
    <property type="match status" value="1"/>
</dbReference>
<evidence type="ECO:0000256" key="12">
    <source>
        <dbReference type="ARBA" id="ARBA00023242"/>
    </source>
</evidence>
<evidence type="ECO:0000256" key="11">
    <source>
        <dbReference type="ARBA" id="ARBA00023027"/>
    </source>
</evidence>
<dbReference type="GO" id="GO:0009435">
    <property type="term" value="P:NAD+ biosynthetic process"/>
    <property type="evidence" value="ECO:0007669"/>
    <property type="project" value="UniProtKB-UniPathway"/>
</dbReference>
<organism evidence="17 18">
    <name type="scientific">Mucor plumbeus</name>
    <dbReference type="NCBI Taxonomy" id="97098"/>
    <lineage>
        <taxon>Eukaryota</taxon>
        <taxon>Fungi</taxon>
        <taxon>Fungi incertae sedis</taxon>
        <taxon>Mucoromycota</taxon>
        <taxon>Mucoromycotina</taxon>
        <taxon>Mucoromycetes</taxon>
        <taxon>Mucorales</taxon>
        <taxon>Mucorineae</taxon>
        <taxon>Mucoraceae</taxon>
        <taxon>Mucor</taxon>
    </lineage>
</organism>
<proteinExistence type="inferred from homology"/>
<keyword evidence="7 15" id="KW-0808">Transferase</keyword>
<dbReference type="GO" id="GO:0000309">
    <property type="term" value="F:nicotinamide-nucleotide adenylyltransferase activity"/>
    <property type="evidence" value="ECO:0007669"/>
    <property type="project" value="UniProtKB-EC"/>
</dbReference>
<comment type="similarity">
    <text evidence="4 15">Belongs to the eukaryotic NMN adenylyltransferase family.</text>
</comment>
<comment type="pathway">
    <text evidence="2 15">Cofactor biosynthesis; NAD(+) biosynthesis; NAD(+) from nicotinamide D-ribonucleotide: step 1/1.</text>
</comment>
<sequence length="291" mass="33231">MELSDNITSITRVSTPYELSPLSFDVPYEFPRHFLPAVMKDDSKIPLVLVACGSFSPVTYLHLRMFEMAQDHFKERNEFELLTGYYSPVSDYYMKEGLAKAEDRVKMCQLAVETTSDWLMVDSWEPRQTTYQRTAIVLDHFDHELNTVGGGILTESGEKRKIRIMLLAGGDLIASFGHPGVWAPDDLHHIVGHYGSVIIERTGTDVYGFLLSHDILYQHRMNVTVIKQLIHNDISSTKIRLFVKRGMSIKYLLPNPVIDYIHAHGLYLPRPPSQVSFKEEKGKVEQNSVTK</sequence>
<evidence type="ECO:0000256" key="13">
    <source>
        <dbReference type="ARBA" id="ARBA00048721"/>
    </source>
</evidence>
<comment type="catalytic activity">
    <reaction evidence="13 15">
        <text>nicotinate beta-D-ribonucleotide + ATP + H(+) = deamido-NAD(+) + diphosphate</text>
        <dbReference type="Rhea" id="RHEA:22860"/>
        <dbReference type="ChEBI" id="CHEBI:15378"/>
        <dbReference type="ChEBI" id="CHEBI:30616"/>
        <dbReference type="ChEBI" id="CHEBI:33019"/>
        <dbReference type="ChEBI" id="CHEBI:57502"/>
        <dbReference type="ChEBI" id="CHEBI:58437"/>
        <dbReference type="EC" id="2.7.7.18"/>
    </reaction>
</comment>
<dbReference type="Gene3D" id="3.40.50.620">
    <property type="entry name" value="HUPs"/>
    <property type="match status" value="1"/>
</dbReference>
<dbReference type="InterPro" id="IPR051182">
    <property type="entry name" value="Euk_NMN_adenylyltrnsfrase"/>
</dbReference>
<dbReference type="InterPro" id="IPR014729">
    <property type="entry name" value="Rossmann-like_a/b/a_fold"/>
</dbReference>
<keyword evidence="6 15" id="KW-0662">Pyridine nucleotide biosynthesis</keyword>
<dbReference type="SUPFAM" id="SSF52374">
    <property type="entry name" value="Nucleotidylyl transferase"/>
    <property type="match status" value="1"/>
</dbReference>